<evidence type="ECO:0000313" key="2">
    <source>
        <dbReference type="Proteomes" id="UP001574673"/>
    </source>
</evidence>
<sequence>MTGTVHTVIVSKADMMRYYDPERIQGYCRTCEKYGQFWSCPPFENSPLEQLPPWTHAILVTQKTWVEPGSTKERLIEQFLAARQILVNTLKHWERDGCLSVIAGHCSGCSKCTRPRGIACQVPSKMRYSLEALGFDVTALAEKLAGQSLHWPKSGVPDYLLTVGALLCRDQALALAWKQNESAMQTAPIHPQHHPITIQRRT</sequence>
<dbReference type="InterPro" id="IPR019271">
    <property type="entry name" value="DUF2284_metal-binding"/>
</dbReference>
<accession>A0ABV4UD59</accession>
<evidence type="ECO:0000313" key="1">
    <source>
        <dbReference type="EMBL" id="MFA9948990.1"/>
    </source>
</evidence>
<protein>
    <submittedName>
        <fullName evidence="1">DUF2284 domain-containing protein</fullName>
    </submittedName>
</protein>
<dbReference type="EMBL" id="JBEUWX010000001">
    <property type="protein sequence ID" value="MFA9948990.1"/>
    <property type="molecule type" value="Genomic_DNA"/>
</dbReference>
<comment type="caution">
    <text evidence="1">The sequence shown here is derived from an EMBL/GenBank/DDBJ whole genome shotgun (WGS) entry which is preliminary data.</text>
</comment>
<proteinExistence type="predicted"/>
<keyword evidence="2" id="KW-1185">Reference proteome</keyword>
<gene>
    <name evidence="1" type="ORF">ABCS64_01385</name>
</gene>
<organism evidence="1 2">
    <name type="scientific">Dentiradicibacter hellwigii</name>
    <dbReference type="NCBI Taxonomy" id="3149053"/>
    <lineage>
        <taxon>Bacteria</taxon>
        <taxon>Pseudomonadati</taxon>
        <taxon>Pseudomonadota</taxon>
        <taxon>Betaproteobacteria</taxon>
        <taxon>Rhodocyclales</taxon>
        <taxon>Rhodocyclaceae</taxon>
        <taxon>Dentiradicibacter</taxon>
    </lineage>
</organism>
<reference evidence="2" key="1">
    <citation type="submission" date="2024-06" db="EMBL/GenBank/DDBJ databases">
        <title>Radixoralia hellwigii gen. nov., sp nov., isolated from a root canal in the human oral cavity.</title>
        <authorList>
            <person name="Bartsch S."/>
            <person name="Wittmer A."/>
            <person name="Schulz A.-K."/>
            <person name="Neumann-Schaal M."/>
            <person name="Wolf J."/>
            <person name="Gronow S."/>
            <person name="Tennert C."/>
            <person name="Haecker G."/>
            <person name="Cieplik F."/>
            <person name="Al-Ahmad A."/>
        </authorList>
    </citation>
    <scope>NUCLEOTIDE SEQUENCE [LARGE SCALE GENOMIC DNA]</scope>
    <source>
        <strain evidence="2">Wk13</strain>
    </source>
</reference>
<dbReference type="Pfam" id="PF10050">
    <property type="entry name" value="DUF2284"/>
    <property type="match status" value="1"/>
</dbReference>
<name>A0ABV4UD59_9RHOO</name>
<dbReference type="RefSeq" id="WP_418890150.1">
    <property type="nucleotide sequence ID" value="NZ_JBEUWX010000001.1"/>
</dbReference>
<dbReference type="Proteomes" id="UP001574673">
    <property type="component" value="Unassembled WGS sequence"/>
</dbReference>